<evidence type="ECO:0000313" key="2">
    <source>
        <dbReference type="Proteomes" id="UP000828390"/>
    </source>
</evidence>
<name>A0A9D4IDE4_DREPO</name>
<dbReference type="EMBL" id="JAIWYP010000009">
    <property type="protein sequence ID" value="KAH3769775.1"/>
    <property type="molecule type" value="Genomic_DNA"/>
</dbReference>
<protein>
    <submittedName>
        <fullName evidence="1">Uncharacterized protein</fullName>
    </submittedName>
</protein>
<comment type="caution">
    <text evidence="1">The sequence shown here is derived from an EMBL/GenBank/DDBJ whole genome shotgun (WGS) entry which is preliminary data.</text>
</comment>
<organism evidence="1 2">
    <name type="scientific">Dreissena polymorpha</name>
    <name type="common">Zebra mussel</name>
    <name type="synonym">Mytilus polymorpha</name>
    <dbReference type="NCBI Taxonomy" id="45954"/>
    <lineage>
        <taxon>Eukaryota</taxon>
        <taxon>Metazoa</taxon>
        <taxon>Spiralia</taxon>
        <taxon>Lophotrochozoa</taxon>
        <taxon>Mollusca</taxon>
        <taxon>Bivalvia</taxon>
        <taxon>Autobranchia</taxon>
        <taxon>Heteroconchia</taxon>
        <taxon>Euheterodonta</taxon>
        <taxon>Imparidentia</taxon>
        <taxon>Neoheterodontei</taxon>
        <taxon>Myida</taxon>
        <taxon>Dreissenoidea</taxon>
        <taxon>Dreissenidae</taxon>
        <taxon>Dreissena</taxon>
    </lineage>
</organism>
<proteinExistence type="predicted"/>
<dbReference type="Proteomes" id="UP000828390">
    <property type="component" value="Unassembled WGS sequence"/>
</dbReference>
<gene>
    <name evidence="1" type="ORF">DPMN_171051</name>
</gene>
<sequence>MGCRKFEEKVKQVAAAVEAFSWGGVSTSWEKSCVTSVAMSDTSLPVVRSTLGLPETLLGNNSDKRTRQDEMDSDEKYLIFCDHGDTLETHFSYALDFENKCLMSENSEMTVCEGQSMPDVD</sequence>
<dbReference type="AlphaFoldDB" id="A0A9D4IDE4"/>
<reference evidence="1" key="1">
    <citation type="journal article" date="2019" name="bioRxiv">
        <title>The Genome of the Zebra Mussel, Dreissena polymorpha: A Resource for Invasive Species Research.</title>
        <authorList>
            <person name="McCartney M.A."/>
            <person name="Auch B."/>
            <person name="Kono T."/>
            <person name="Mallez S."/>
            <person name="Zhang Y."/>
            <person name="Obille A."/>
            <person name="Becker A."/>
            <person name="Abrahante J.E."/>
            <person name="Garbe J."/>
            <person name="Badalamenti J.P."/>
            <person name="Herman A."/>
            <person name="Mangelson H."/>
            <person name="Liachko I."/>
            <person name="Sullivan S."/>
            <person name="Sone E.D."/>
            <person name="Koren S."/>
            <person name="Silverstein K.A.T."/>
            <person name="Beckman K.B."/>
            <person name="Gohl D.M."/>
        </authorList>
    </citation>
    <scope>NUCLEOTIDE SEQUENCE</scope>
    <source>
        <strain evidence="1">Duluth1</strain>
        <tissue evidence="1">Whole animal</tissue>
    </source>
</reference>
<evidence type="ECO:0000313" key="1">
    <source>
        <dbReference type="EMBL" id="KAH3769775.1"/>
    </source>
</evidence>
<keyword evidence="2" id="KW-1185">Reference proteome</keyword>
<reference evidence="1" key="2">
    <citation type="submission" date="2020-11" db="EMBL/GenBank/DDBJ databases">
        <authorList>
            <person name="McCartney M.A."/>
            <person name="Auch B."/>
            <person name="Kono T."/>
            <person name="Mallez S."/>
            <person name="Becker A."/>
            <person name="Gohl D.M."/>
            <person name="Silverstein K.A.T."/>
            <person name="Koren S."/>
            <person name="Bechman K.B."/>
            <person name="Herman A."/>
            <person name="Abrahante J.E."/>
            <person name="Garbe J."/>
        </authorList>
    </citation>
    <scope>NUCLEOTIDE SEQUENCE</scope>
    <source>
        <strain evidence="1">Duluth1</strain>
        <tissue evidence="1">Whole animal</tissue>
    </source>
</reference>
<accession>A0A9D4IDE4</accession>